<dbReference type="InterPro" id="IPR013520">
    <property type="entry name" value="Ribonucl_H"/>
</dbReference>
<evidence type="ECO:0000313" key="5">
    <source>
        <dbReference type="EMBL" id="KOG13835.1"/>
    </source>
</evidence>
<dbReference type="InterPro" id="IPR036397">
    <property type="entry name" value="RNaseH_sf"/>
</dbReference>
<keyword evidence="3" id="KW-0269">Exonuclease</keyword>
<dbReference type="GO" id="GO:0000175">
    <property type="term" value="F:3'-5'-RNA exonuclease activity"/>
    <property type="evidence" value="ECO:0007669"/>
    <property type="project" value="InterPro"/>
</dbReference>
<gene>
    <name evidence="5" type="ORF">ADK34_30230</name>
</gene>
<dbReference type="SMART" id="SM00479">
    <property type="entry name" value="EXOIII"/>
    <property type="match status" value="1"/>
</dbReference>
<protein>
    <submittedName>
        <fullName evidence="5">DNA polymerase III</fullName>
    </submittedName>
</protein>
<reference evidence="5 6" key="1">
    <citation type="submission" date="2015-06" db="EMBL/GenBank/DDBJ databases">
        <authorList>
            <person name="Hoefler B.C."/>
            <person name="Straight P.D."/>
        </authorList>
    </citation>
    <scope>NUCLEOTIDE SEQUENCE [LARGE SCALE GENOMIC DNA]</scope>
    <source>
        <strain evidence="5 6">NRRL 3427</strain>
    </source>
</reference>
<dbReference type="Proteomes" id="UP000037023">
    <property type="component" value="Unassembled WGS sequence"/>
</dbReference>
<dbReference type="InterPro" id="IPR047201">
    <property type="entry name" value="ERI-1_3'hExo-like"/>
</dbReference>
<dbReference type="InterPro" id="IPR051274">
    <property type="entry name" value="3-5_Exoribonuclease"/>
</dbReference>
<evidence type="ECO:0000256" key="3">
    <source>
        <dbReference type="ARBA" id="ARBA00022839"/>
    </source>
</evidence>
<dbReference type="GO" id="GO:0003676">
    <property type="term" value="F:nucleic acid binding"/>
    <property type="evidence" value="ECO:0007669"/>
    <property type="project" value="InterPro"/>
</dbReference>
<dbReference type="PANTHER" id="PTHR23044:SF61">
    <property type="entry name" value="3'-5' EXORIBONUCLEASE 1-RELATED"/>
    <property type="match status" value="1"/>
</dbReference>
<dbReference type="PATRIC" id="fig|1938.6.peg.6483"/>
<dbReference type="PANTHER" id="PTHR23044">
    <property type="entry name" value="3'-5' EXONUCLEASE ERI1-RELATED"/>
    <property type="match status" value="1"/>
</dbReference>
<evidence type="ECO:0000313" key="6">
    <source>
        <dbReference type="Proteomes" id="UP000037023"/>
    </source>
</evidence>
<sequence>MEHGPALLNVVDVEATCWEGQPPPGAVSEIIEIGLTVVDLTARRRVGRHRILVRPERSEVSGFCTELTGLTSAEVAVGVGFGEACRILADVHDARSRPWASWGDYDRKQFERQCRAAGAPYPFGRPAEQGHTNAKAVFTEAYGLRKRPGMAGALQLAGLPLEGRHHRGEDDAWNIAALVLDLVERGAWTASGISPSSTP</sequence>
<dbReference type="Gene3D" id="3.30.420.10">
    <property type="entry name" value="Ribonuclease H-like superfamily/Ribonuclease H"/>
    <property type="match status" value="1"/>
</dbReference>
<name>A0A0L8JJM5_STRVR</name>
<dbReference type="SUPFAM" id="SSF53098">
    <property type="entry name" value="Ribonuclease H-like"/>
    <property type="match status" value="1"/>
</dbReference>
<organism evidence="5 6">
    <name type="scientific">Streptomyces viridochromogenes</name>
    <dbReference type="NCBI Taxonomy" id="1938"/>
    <lineage>
        <taxon>Bacteria</taxon>
        <taxon>Bacillati</taxon>
        <taxon>Actinomycetota</taxon>
        <taxon>Actinomycetes</taxon>
        <taxon>Kitasatosporales</taxon>
        <taxon>Streptomycetaceae</taxon>
        <taxon>Streptomyces</taxon>
    </lineage>
</organism>
<evidence type="ECO:0000256" key="2">
    <source>
        <dbReference type="ARBA" id="ARBA00022801"/>
    </source>
</evidence>
<evidence type="ECO:0000259" key="4">
    <source>
        <dbReference type="SMART" id="SM00479"/>
    </source>
</evidence>
<keyword evidence="2" id="KW-0378">Hydrolase</keyword>
<proteinExistence type="predicted"/>
<dbReference type="CDD" id="cd06133">
    <property type="entry name" value="ERI-1_3'hExo_like"/>
    <property type="match status" value="1"/>
</dbReference>
<evidence type="ECO:0000256" key="1">
    <source>
        <dbReference type="ARBA" id="ARBA00022722"/>
    </source>
</evidence>
<dbReference type="InterPro" id="IPR012337">
    <property type="entry name" value="RNaseH-like_sf"/>
</dbReference>
<dbReference type="Pfam" id="PF00929">
    <property type="entry name" value="RNase_T"/>
    <property type="match status" value="1"/>
</dbReference>
<dbReference type="OrthoDB" id="4563729at2"/>
<dbReference type="EMBL" id="LGUP01000374">
    <property type="protein sequence ID" value="KOG13835.1"/>
    <property type="molecule type" value="Genomic_DNA"/>
</dbReference>
<comment type="caution">
    <text evidence="5">The sequence shown here is derived from an EMBL/GenBank/DDBJ whole genome shotgun (WGS) entry which is preliminary data.</text>
</comment>
<keyword evidence="1" id="KW-0540">Nuclease</keyword>
<feature type="domain" description="Exonuclease" evidence="4">
    <location>
        <begin position="7"/>
        <end position="188"/>
    </location>
</feature>
<dbReference type="RefSeq" id="WP_033208786.1">
    <property type="nucleotide sequence ID" value="NZ_LGUP01000374.1"/>
</dbReference>
<accession>A0A0L8JJM5</accession>
<dbReference type="AlphaFoldDB" id="A0A0L8JJM5"/>